<dbReference type="InterPro" id="IPR008929">
    <property type="entry name" value="Chondroitin_lyas"/>
</dbReference>
<evidence type="ECO:0000256" key="1">
    <source>
        <dbReference type="ARBA" id="ARBA00022729"/>
    </source>
</evidence>
<dbReference type="EMBL" id="JAAGBB010000012">
    <property type="protein sequence ID" value="MBR0665110.1"/>
    <property type="molecule type" value="Genomic_DNA"/>
</dbReference>
<comment type="caution">
    <text evidence="5">The sequence shown here is derived from an EMBL/GenBank/DDBJ whole genome shotgun (WGS) entry which is preliminary data.</text>
</comment>
<keyword evidence="1 3" id="KW-0732">Signal</keyword>
<evidence type="ECO:0000256" key="2">
    <source>
        <dbReference type="ARBA" id="ARBA00023239"/>
    </source>
</evidence>
<feature type="signal peptide" evidence="3">
    <location>
        <begin position="1"/>
        <end position="25"/>
    </location>
</feature>
<evidence type="ECO:0000313" key="6">
    <source>
        <dbReference type="Proteomes" id="UP001196870"/>
    </source>
</evidence>
<sequence length="356" mass="38041">MNRLSEYVTAGMLMLSIGTSSAAMAEPLRSPFAPLPSPTRPASRCPEAPEPMLNIEGVAYYTDPAYSRVDPARLEADRAVQARLDALANVVQAAVERARSGEQGAAACAVRLLDAWAQARAMLGAVNLQGSYHRVWALAGAALAFLQVREVPGHDPVAAGRVATWMRDLARAIRPYYDRASQAAISDLRNNHAAWAGLAVAAAGIASDDRSHFYWGVGKLRAQLSQVTPAGALPQELARGGLALRYHLFALEPIAALERLARVNDVALPGAEQAALQRLTRFAFSAARDPSAIASLAGTPQDDSWLQGRPLLSTAVGLEIRAQAEPQPDLNAALQASRPYRSRWLGGLVTGNWSTR</sequence>
<protein>
    <recommendedName>
        <fullName evidence="4">Alginate lyase domain-containing protein</fullName>
    </recommendedName>
</protein>
<evidence type="ECO:0000256" key="3">
    <source>
        <dbReference type="SAM" id="SignalP"/>
    </source>
</evidence>
<feature type="domain" description="Alginate lyase" evidence="4">
    <location>
        <begin position="62"/>
        <end position="292"/>
    </location>
</feature>
<dbReference type="SUPFAM" id="SSF48230">
    <property type="entry name" value="Chondroitin AC/alginate lyase"/>
    <property type="match status" value="1"/>
</dbReference>
<dbReference type="Gene3D" id="1.50.10.100">
    <property type="entry name" value="Chondroitin AC/alginate lyase"/>
    <property type="match status" value="1"/>
</dbReference>
<reference evidence="6" key="1">
    <citation type="journal article" date="2021" name="Syst. Appl. Microbiol.">
        <title>Roseomonas hellenica sp. nov., isolated from roots of wild-growing Alkanna tinctoria.</title>
        <authorList>
            <person name="Rat A."/>
            <person name="Naranjo H.D."/>
            <person name="Lebbe L."/>
            <person name="Cnockaert M."/>
            <person name="Krigas N."/>
            <person name="Grigoriadou K."/>
            <person name="Maloupa E."/>
            <person name="Willems A."/>
        </authorList>
    </citation>
    <scope>NUCLEOTIDE SEQUENCE [LARGE SCALE GENOMIC DNA]</scope>
    <source>
        <strain evidence="6">LMG 31523</strain>
    </source>
</reference>
<evidence type="ECO:0000313" key="5">
    <source>
        <dbReference type="EMBL" id="MBR0665110.1"/>
    </source>
</evidence>
<gene>
    <name evidence="5" type="ORF">GXW71_12165</name>
</gene>
<evidence type="ECO:0000259" key="4">
    <source>
        <dbReference type="Pfam" id="PF05426"/>
    </source>
</evidence>
<dbReference type="Proteomes" id="UP001196870">
    <property type="component" value="Unassembled WGS sequence"/>
</dbReference>
<keyword evidence="2" id="KW-0456">Lyase</keyword>
<dbReference type="Pfam" id="PF05426">
    <property type="entry name" value="Alginate_lyase"/>
    <property type="match status" value="1"/>
</dbReference>
<accession>A0ABS5EXT5</accession>
<dbReference type="InterPro" id="IPR008397">
    <property type="entry name" value="Alginate_lyase_dom"/>
</dbReference>
<keyword evidence="6" id="KW-1185">Reference proteome</keyword>
<proteinExistence type="predicted"/>
<organism evidence="5 6">
    <name type="scientific">Plastoroseomonas hellenica</name>
    <dbReference type="NCBI Taxonomy" id="2687306"/>
    <lineage>
        <taxon>Bacteria</taxon>
        <taxon>Pseudomonadati</taxon>
        <taxon>Pseudomonadota</taxon>
        <taxon>Alphaproteobacteria</taxon>
        <taxon>Acetobacterales</taxon>
        <taxon>Acetobacteraceae</taxon>
        <taxon>Plastoroseomonas</taxon>
    </lineage>
</organism>
<dbReference type="RefSeq" id="WP_211852769.1">
    <property type="nucleotide sequence ID" value="NZ_JAAGBB010000012.1"/>
</dbReference>
<feature type="chain" id="PRO_5046818387" description="Alginate lyase domain-containing protein" evidence="3">
    <location>
        <begin position="26"/>
        <end position="356"/>
    </location>
</feature>
<name>A0ABS5EXT5_9PROT</name>